<comment type="caution">
    <text evidence="2">The sequence shown here is derived from an EMBL/GenBank/DDBJ whole genome shotgun (WGS) entry which is preliminary data.</text>
</comment>
<gene>
    <name evidence="2" type="ORF">H8702_02275</name>
</gene>
<evidence type="ECO:0000313" key="2">
    <source>
        <dbReference type="EMBL" id="MBC8609947.1"/>
    </source>
</evidence>
<dbReference type="GO" id="GO:0016853">
    <property type="term" value="F:isomerase activity"/>
    <property type="evidence" value="ECO:0007669"/>
    <property type="project" value="UniProtKB-KW"/>
</dbReference>
<protein>
    <submittedName>
        <fullName evidence="2">Sugar phosphate isomerase/epimerase</fullName>
    </submittedName>
</protein>
<organism evidence="2 3">
    <name type="scientific">Massiliimalia timonensis</name>
    <dbReference type="NCBI Taxonomy" id="1987501"/>
    <lineage>
        <taxon>Bacteria</taxon>
        <taxon>Bacillati</taxon>
        <taxon>Bacillota</taxon>
        <taxon>Clostridia</taxon>
        <taxon>Eubacteriales</taxon>
        <taxon>Oscillospiraceae</taxon>
        <taxon>Massiliimalia</taxon>
    </lineage>
</organism>
<dbReference type="InterPro" id="IPR050312">
    <property type="entry name" value="IolE/XylAMocC-like"/>
</dbReference>
<feature type="domain" description="Xylose isomerase-like TIM barrel" evidence="1">
    <location>
        <begin position="26"/>
        <end position="251"/>
    </location>
</feature>
<dbReference type="EMBL" id="JACRTL010000001">
    <property type="protein sequence ID" value="MBC8609947.1"/>
    <property type="molecule type" value="Genomic_DNA"/>
</dbReference>
<dbReference type="Gene3D" id="3.20.20.150">
    <property type="entry name" value="Divalent-metal-dependent TIM barrel enzymes"/>
    <property type="match status" value="1"/>
</dbReference>
<dbReference type="RefSeq" id="WP_187536191.1">
    <property type="nucleotide sequence ID" value="NZ_JACRTL010000001.1"/>
</dbReference>
<keyword evidence="3" id="KW-1185">Reference proteome</keyword>
<keyword evidence="2" id="KW-0413">Isomerase</keyword>
<dbReference type="Pfam" id="PF01261">
    <property type="entry name" value="AP_endonuc_2"/>
    <property type="match status" value="1"/>
</dbReference>
<evidence type="ECO:0000313" key="3">
    <source>
        <dbReference type="Proteomes" id="UP000632659"/>
    </source>
</evidence>
<reference evidence="2" key="1">
    <citation type="submission" date="2020-08" db="EMBL/GenBank/DDBJ databases">
        <title>Genome public.</title>
        <authorList>
            <person name="Liu C."/>
            <person name="Sun Q."/>
        </authorList>
    </citation>
    <scope>NUCLEOTIDE SEQUENCE</scope>
    <source>
        <strain evidence="2">NSJ-15</strain>
    </source>
</reference>
<evidence type="ECO:0000259" key="1">
    <source>
        <dbReference type="Pfam" id="PF01261"/>
    </source>
</evidence>
<dbReference type="PANTHER" id="PTHR12110:SF41">
    <property type="entry name" value="INOSOSE DEHYDRATASE"/>
    <property type="match status" value="1"/>
</dbReference>
<name>A0A8J6PD59_9FIRM</name>
<accession>A0A8J6PD59</accession>
<proteinExistence type="predicted"/>
<dbReference type="InterPro" id="IPR013022">
    <property type="entry name" value="Xyl_isomerase-like_TIM-brl"/>
</dbReference>
<dbReference type="InterPro" id="IPR036237">
    <property type="entry name" value="Xyl_isomerase-like_sf"/>
</dbReference>
<sequence length="274" mass="30499">MGKLPVGLQVYSVRDDAGKDFLGTMKKIKEIGYDFVELAGLYGQTAEEVKAALEEAGIPALSAHVPLAELEADVEKTVADYVKIGCKYIAIPYLPEELRPNTPGFDKVMSLIPQIGEVCNKHGVTLLYHNHDFEFVKVADGRYALDYMYETIPAELLQTELDCCWVKVAGEEPAGYIKKYENRCPVVHLKDFYKEGNPENLYELIGIDPEEKKEDSGKFEFRPVGFGIQVMPEILEAAVANGAEYVVVEQDASVGRTPMEAVTMSKKYLDLLGF</sequence>
<dbReference type="AlphaFoldDB" id="A0A8J6PD59"/>
<dbReference type="SUPFAM" id="SSF51658">
    <property type="entry name" value="Xylose isomerase-like"/>
    <property type="match status" value="1"/>
</dbReference>
<dbReference type="PANTHER" id="PTHR12110">
    <property type="entry name" value="HYDROXYPYRUVATE ISOMERASE"/>
    <property type="match status" value="1"/>
</dbReference>
<dbReference type="Proteomes" id="UP000632659">
    <property type="component" value="Unassembled WGS sequence"/>
</dbReference>